<keyword evidence="3" id="KW-0464">Manganese</keyword>
<dbReference type="Gene3D" id="3.60.21.10">
    <property type="match status" value="1"/>
</dbReference>
<dbReference type="PANTHER" id="PTHR45668:SF5">
    <property type="entry name" value="SERINE_THREONINE-PROTEIN PHOSPHATASE 5"/>
    <property type="match status" value="1"/>
</dbReference>
<comment type="similarity">
    <text evidence="4">Belongs to the PPP phosphatase family.</text>
</comment>
<evidence type="ECO:0000256" key="3">
    <source>
        <dbReference type="ARBA" id="ARBA00023211"/>
    </source>
</evidence>
<dbReference type="PRINTS" id="PR00114">
    <property type="entry name" value="STPHPHTASE"/>
</dbReference>
<feature type="domain" description="Serine/threonine specific protein phosphatases" evidence="5">
    <location>
        <begin position="51"/>
        <end position="56"/>
    </location>
</feature>
<comment type="catalytic activity">
    <reaction evidence="4">
        <text>O-phospho-L-threonyl-[protein] + H2O = L-threonyl-[protein] + phosphate</text>
        <dbReference type="Rhea" id="RHEA:47004"/>
        <dbReference type="Rhea" id="RHEA-COMP:11060"/>
        <dbReference type="Rhea" id="RHEA-COMP:11605"/>
        <dbReference type="ChEBI" id="CHEBI:15377"/>
        <dbReference type="ChEBI" id="CHEBI:30013"/>
        <dbReference type="ChEBI" id="CHEBI:43474"/>
        <dbReference type="ChEBI" id="CHEBI:61977"/>
        <dbReference type="EC" id="3.1.3.16"/>
    </reaction>
</comment>
<evidence type="ECO:0000313" key="7">
    <source>
        <dbReference type="Proteomes" id="UP001224890"/>
    </source>
</evidence>
<keyword evidence="2" id="KW-0479">Metal-binding</keyword>
<dbReference type="InterPro" id="IPR029052">
    <property type="entry name" value="Metallo-depent_PP-like"/>
</dbReference>
<name>A0AAJ0A597_9PEZI</name>
<dbReference type="EC" id="3.1.3.16" evidence="4"/>
<evidence type="ECO:0000256" key="2">
    <source>
        <dbReference type="ARBA" id="ARBA00022723"/>
    </source>
</evidence>
<dbReference type="RefSeq" id="XP_060421506.1">
    <property type="nucleotide sequence ID" value="XM_060571001.1"/>
</dbReference>
<dbReference type="InterPro" id="IPR004843">
    <property type="entry name" value="Calcineurin-like_PHP"/>
</dbReference>
<keyword evidence="7" id="KW-1185">Reference proteome</keyword>
<dbReference type="Pfam" id="PF00149">
    <property type="entry name" value="Metallophos"/>
    <property type="match status" value="1"/>
</dbReference>
<dbReference type="SUPFAM" id="SSF56300">
    <property type="entry name" value="Metallo-dependent phosphatases"/>
    <property type="match status" value="1"/>
</dbReference>
<dbReference type="GeneID" id="85455527"/>
<dbReference type="PROSITE" id="PS00125">
    <property type="entry name" value="SER_THR_PHOSPHATASE"/>
    <property type="match status" value="1"/>
</dbReference>
<gene>
    <name evidence="6" type="ORF">BDP55DRAFT_597050</name>
</gene>
<dbReference type="CDD" id="cd00144">
    <property type="entry name" value="MPP_PPP_family"/>
    <property type="match status" value="1"/>
</dbReference>
<dbReference type="InterPro" id="IPR006186">
    <property type="entry name" value="Ser/Thr-sp_prot-phosphatase"/>
</dbReference>
<dbReference type="GO" id="GO:0046872">
    <property type="term" value="F:metal ion binding"/>
    <property type="evidence" value="ECO:0007669"/>
    <property type="project" value="UniProtKB-KW"/>
</dbReference>
<dbReference type="PANTHER" id="PTHR45668">
    <property type="entry name" value="SERINE/THREONINE-PROTEIN PHOSPHATASE 5-RELATED"/>
    <property type="match status" value="1"/>
</dbReference>
<dbReference type="Proteomes" id="UP001224890">
    <property type="component" value="Unassembled WGS sequence"/>
</dbReference>
<protein>
    <recommendedName>
        <fullName evidence="4">Serine/threonine-protein phosphatase</fullName>
        <ecNumber evidence="4">3.1.3.16</ecNumber>
    </recommendedName>
</protein>
<dbReference type="SMART" id="SM00156">
    <property type="entry name" value="PP2Ac"/>
    <property type="match status" value="1"/>
</dbReference>
<evidence type="ECO:0000313" key="6">
    <source>
        <dbReference type="EMBL" id="KAK1656742.1"/>
    </source>
</evidence>
<sequence>MQVIVGHNGAPSPETMYLFNGDIVDRGPYSCECILLVFTLKIQFSKFVFVNRGNHESEPINREEGFFHEAQLRVGEEVLQLIHKCFRSIPLATDDGKSFFVIHGGLAVQEGGTPASLQDLQSIQRRVDPTKGRDLMTQLLWNDPSQDRGVTNSSRTGWGLQYGSDITDEFLKKHGYKFVVRSHQEIPGGFKEKDRCITIFSANFECATSLEIEKNGDHKCHRIDSVKSEKQEELYYKWLGWSSTSEVIHQHSSDSEFRRTRA</sequence>
<evidence type="ECO:0000256" key="1">
    <source>
        <dbReference type="ARBA" id="ARBA00001936"/>
    </source>
</evidence>
<dbReference type="GO" id="GO:0004722">
    <property type="term" value="F:protein serine/threonine phosphatase activity"/>
    <property type="evidence" value="ECO:0007669"/>
    <property type="project" value="UniProtKB-EC"/>
</dbReference>
<evidence type="ECO:0000259" key="5">
    <source>
        <dbReference type="PROSITE" id="PS00125"/>
    </source>
</evidence>
<dbReference type="InterPro" id="IPR051134">
    <property type="entry name" value="PPP_phosphatase"/>
</dbReference>
<accession>A0AAJ0A597</accession>
<comment type="cofactor">
    <cofactor evidence="1">
        <name>Mn(2+)</name>
        <dbReference type="ChEBI" id="CHEBI:29035"/>
    </cofactor>
</comment>
<reference evidence="6" key="1">
    <citation type="submission" date="2021-06" db="EMBL/GenBank/DDBJ databases">
        <title>Comparative genomics, transcriptomics and evolutionary studies reveal genomic signatures of adaptation to plant cell wall in hemibiotrophic fungi.</title>
        <authorList>
            <consortium name="DOE Joint Genome Institute"/>
            <person name="Baroncelli R."/>
            <person name="Diaz J.F."/>
            <person name="Benocci T."/>
            <person name="Peng M."/>
            <person name="Battaglia E."/>
            <person name="Haridas S."/>
            <person name="Andreopoulos W."/>
            <person name="Labutti K."/>
            <person name="Pangilinan J."/>
            <person name="Floch G.L."/>
            <person name="Makela M.R."/>
            <person name="Henrissat B."/>
            <person name="Grigoriev I.V."/>
            <person name="Crouch J.A."/>
            <person name="De Vries R.P."/>
            <person name="Sukno S.A."/>
            <person name="Thon M.R."/>
        </authorList>
    </citation>
    <scope>NUCLEOTIDE SEQUENCE</scope>
    <source>
        <strain evidence="6">CBS 193.32</strain>
    </source>
</reference>
<keyword evidence="4" id="KW-0378">Hydrolase</keyword>
<dbReference type="EMBL" id="JAHMHR010000123">
    <property type="protein sequence ID" value="KAK1656742.1"/>
    <property type="molecule type" value="Genomic_DNA"/>
</dbReference>
<proteinExistence type="inferred from homology"/>
<evidence type="ECO:0000256" key="4">
    <source>
        <dbReference type="RuleBase" id="RU004273"/>
    </source>
</evidence>
<comment type="caution">
    <text evidence="6">The sequence shown here is derived from an EMBL/GenBank/DDBJ whole genome shotgun (WGS) entry which is preliminary data.</text>
</comment>
<dbReference type="AlphaFoldDB" id="A0AAJ0A597"/>
<organism evidence="6 7">
    <name type="scientific">Colletotrichum godetiae</name>
    <dbReference type="NCBI Taxonomy" id="1209918"/>
    <lineage>
        <taxon>Eukaryota</taxon>
        <taxon>Fungi</taxon>
        <taxon>Dikarya</taxon>
        <taxon>Ascomycota</taxon>
        <taxon>Pezizomycotina</taxon>
        <taxon>Sordariomycetes</taxon>
        <taxon>Hypocreomycetidae</taxon>
        <taxon>Glomerellales</taxon>
        <taxon>Glomerellaceae</taxon>
        <taxon>Colletotrichum</taxon>
        <taxon>Colletotrichum acutatum species complex</taxon>
    </lineage>
</organism>